<evidence type="ECO:0000313" key="2">
    <source>
        <dbReference type="Proteomes" id="UP001320148"/>
    </source>
</evidence>
<accession>A0ABN6F596</accession>
<keyword evidence="2" id="KW-1185">Reference proteome</keyword>
<protein>
    <submittedName>
        <fullName evidence="1">Uncharacterized protein</fullName>
    </submittedName>
</protein>
<dbReference type="Proteomes" id="UP001320148">
    <property type="component" value="Chromosome"/>
</dbReference>
<name>A0ABN6F596_9BACT</name>
<sequence>MFEHSYIDRYNLDDIPINRDCMLMSVQYMEEFSEALIKMLNGQDVNPYEVGYVAFVAGRKIRKNSIELSWYPNVHTRYHEISISIPKEKIKACVDCWRYDIKPYIFVDHEWLEHLYTREYSVFALIDAIGVKSAIRDNLLTKEKLTELRDDIDTLSEEHNDISFISFADSLILKSNWSVGYFDKKIDCTYEPEVFLKIINKIQKIYKKILGLEIYAVLTQGSNEYYDESLLHISSNRNHICLNSLGVPFAELLAIESAAKKALIQNTHPPAEIYMDEQYYRSLRFKYEFEKNNQPKNVYKAIMKIDEPYYFYSSLNTLLINLEKS</sequence>
<gene>
    <name evidence="1" type="ORF">DSLASN_22790</name>
</gene>
<organism evidence="1 2">
    <name type="scientific">Desulfoluna limicola</name>
    <dbReference type="NCBI Taxonomy" id="2810562"/>
    <lineage>
        <taxon>Bacteria</taxon>
        <taxon>Pseudomonadati</taxon>
        <taxon>Thermodesulfobacteriota</taxon>
        <taxon>Desulfobacteria</taxon>
        <taxon>Desulfobacterales</taxon>
        <taxon>Desulfolunaceae</taxon>
        <taxon>Desulfoluna</taxon>
    </lineage>
</organism>
<proteinExistence type="predicted"/>
<evidence type="ECO:0000313" key="1">
    <source>
        <dbReference type="EMBL" id="BCS96647.1"/>
    </source>
</evidence>
<reference evidence="1 2" key="1">
    <citation type="submission" date="2021-02" db="EMBL/GenBank/DDBJ databases">
        <title>Complete genome of Desulfoluna sp. strain ASN36.</title>
        <authorList>
            <person name="Takahashi A."/>
            <person name="Kojima H."/>
            <person name="Fukui M."/>
        </authorList>
    </citation>
    <scope>NUCLEOTIDE SEQUENCE [LARGE SCALE GENOMIC DNA]</scope>
    <source>
        <strain evidence="1 2">ASN36</strain>
    </source>
</reference>
<dbReference type="EMBL" id="AP024488">
    <property type="protein sequence ID" value="BCS96647.1"/>
    <property type="molecule type" value="Genomic_DNA"/>
</dbReference>